<dbReference type="PANTHER" id="PTHR48022:SF11">
    <property type="entry name" value="MONOSACCHARIDE TRANSPORTER (HXT8), PUTATIVE (AFU_ORTHOLOGUE AFUA_2G08120)-RELATED"/>
    <property type="match status" value="1"/>
</dbReference>
<dbReference type="InterPro" id="IPR005828">
    <property type="entry name" value="MFS_sugar_transport-like"/>
</dbReference>
<feature type="transmembrane region" description="Helical" evidence="7">
    <location>
        <begin position="320"/>
        <end position="342"/>
    </location>
</feature>
<dbReference type="InterPro" id="IPR003663">
    <property type="entry name" value="Sugar/inositol_transpt"/>
</dbReference>
<keyword evidence="4 7" id="KW-0812">Transmembrane</keyword>
<dbReference type="PRINTS" id="PR00171">
    <property type="entry name" value="SUGRTRNSPORT"/>
</dbReference>
<organism evidence="9 10">
    <name type="scientific">Aspergillus puulaauensis</name>
    <dbReference type="NCBI Taxonomy" id="1220207"/>
    <lineage>
        <taxon>Eukaryota</taxon>
        <taxon>Fungi</taxon>
        <taxon>Dikarya</taxon>
        <taxon>Ascomycota</taxon>
        <taxon>Pezizomycotina</taxon>
        <taxon>Eurotiomycetes</taxon>
        <taxon>Eurotiomycetidae</taxon>
        <taxon>Eurotiales</taxon>
        <taxon>Aspergillaceae</taxon>
        <taxon>Aspergillus</taxon>
    </lineage>
</organism>
<feature type="transmembrane region" description="Helical" evidence="7">
    <location>
        <begin position="196"/>
        <end position="216"/>
    </location>
</feature>
<feature type="transmembrane region" description="Helical" evidence="7">
    <location>
        <begin position="258"/>
        <end position="280"/>
    </location>
</feature>
<dbReference type="GeneID" id="64976817"/>
<feature type="transmembrane region" description="Helical" evidence="7">
    <location>
        <begin position="223"/>
        <end position="246"/>
    </location>
</feature>
<evidence type="ECO:0000259" key="8">
    <source>
        <dbReference type="PROSITE" id="PS50850"/>
    </source>
</evidence>
<dbReference type="RefSeq" id="XP_041559006.1">
    <property type="nucleotide sequence ID" value="XM_041706641.1"/>
</dbReference>
<evidence type="ECO:0000256" key="3">
    <source>
        <dbReference type="ARBA" id="ARBA00022448"/>
    </source>
</evidence>
<dbReference type="GO" id="GO:0016020">
    <property type="term" value="C:membrane"/>
    <property type="evidence" value="ECO:0007669"/>
    <property type="project" value="UniProtKB-SubCell"/>
</dbReference>
<sequence length="403" mass="44521">MLLVGRFLTGLGAGMVNCSIPLYQAEVSPPKQRGRMVGSHGVMLSAGFAFAGWAGYGCYYEPNHDIQWRLLLCLQVVSPAILLAVTPWLPESPRWLVLNDKTDLAFRTLKRLHQTAGDSDDTVAREELIQIFAQIELEKAKSRSLISMLQIPSYRRRLLTGFFIQFLCQSSGVTVINNYSVMLYTMLGIPSDVQLLIYAIWLTWSCISNLIGSLIVDRLGRVLMFKIGFVSSVVALSIYTGLMSVYSSQESKVGSGAALAFAFLFLGCFGIFVDAVSYIYVGEIFPLFMRATGISFSISGWFSAALVYNEVAATAFNQIGWRYNLVFICITVVSLPVIIFLLPETKNLPLEEVSRLFGDEVALGAGHMTAEDKERIVESLVRRGAKGDVVQQLVGTAVEIERL</sequence>
<dbReference type="GO" id="GO:0005351">
    <property type="term" value="F:carbohydrate:proton symporter activity"/>
    <property type="evidence" value="ECO:0007669"/>
    <property type="project" value="TreeGrafter"/>
</dbReference>
<protein>
    <recommendedName>
        <fullName evidence="8">Major facilitator superfamily (MFS) profile domain-containing protein</fullName>
    </recommendedName>
</protein>
<feature type="transmembrane region" description="Helical" evidence="7">
    <location>
        <begin position="37"/>
        <end position="56"/>
    </location>
</feature>
<dbReference type="PROSITE" id="PS50850">
    <property type="entry name" value="MFS"/>
    <property type="match status" value="1"/>
</dbReference>
<keyword evidence="3" id="KW-0813">Transport</keyword>
<dbReference type="EMBL" id="AP024447">
    <property type="protein sequence ID" value="BCS26812.1"/>
    <property type="molecule type" value="Genomic_DNA"/>
</dbReference>
<dbReference type="Proteomes" id="UP000654913">
    <property type="component" value="Chromosome 5"/>
</dbReference>
<accession>A0A7R7XS80</accession>
<dbReference type="Gene3D" id="1.20.1250.20">
    <property type="entry name" value="MFS general substrate transporter like domains"/>
    <property type="match status" value="1"/>
</dbReference>
<dbReference type="InterPro" id="IPR050360">
    <property type="entry name" value="MFS_Sugar_Transporters"/>
</dbReference>
<dbReference type="OrthoDB" id="6612291at2759"/>
<proteinExistence type="inferred from homology"/>
<evidence type="ECO:0000256" key="5">
    <source>
        <dbReference type="ARBA" id="ARBA00022989"/>
    </source>
</evidence>
<feature type="domain" description="Major facilitator superfamily (MFS) profile" evidence="8">
    <location>
        <begin position="1"/>
        <end position="346"/>
    </location>
</feature>
<evidence type="ECO:0000256" key="1">
    <source>
        <dbReference type="ARBA" id="ARBA00004141"/>
    </source>
</evidence>
<gene>
    <name evidence="9" type="ORF">APUU_51523S</name>
</gene>
<keyword evidence="6 7" id="KW-0472">Membrane</keyword>
<feature type="transmembrane region" description="Helical" evidence="7">
    <location>
        <begin position="158"/>
        <end position="176"/>
    </location>
</feature>
<dbReference type="SUPFAM" id="SSF103473">
    <property type="entry name" value="MFS general substrate transporter"/>
    <property type="match status" value="1"/>
</dbReference>
<dbReference type="Pfam" id="PF00083">
    <property type="entry name" value="Sugar_tr"/>
    <property type="match status" value="1"/>
</dbReference>
<reference evidence="9" key="2">
    <citation type="submission" date="2021-02" db="EMBL/GenBank/DDBJ databases">
        <title>Aspergillus puulaauensis MK2 genome sequence.</title>
        <authorList>
            <person name="Futagami T."/>
            <person name="Mori K."/>
            <person name="Kadooka C."/>
            <person name="Tanaka T."/>
        </authorList>
    </citation>
    <scope>NUCLEOTIDE SEQUENCE</scope>
    <source>
        <strain evidence="9">MK2</strain>
    </source>
</reference>
<reference evidence="9" key="1">
    <citation type="submission" date="2021-01" db="EMBL/GenBank/DDBJ databases">
        <authorList>
            <consortium name="Aspergillus puulaauensis MK2 genome sequencing consortium"/>
            <person name="Kazuki M."/>
            <person name="Futagami T."/>
        </authorList>
    </citation>
    <scope>NUCLEOTIDE SEQUENCE</scope>
    <source>
        <strain evidence="9">MK2</strain>
    </source>
</reference>
<evidence type="ECO:0000313" key="9">
    <source>
        <dbReference type="EMBL" id="BCS26812.1"/>
    </source>
</evidence>
<evidence type="ECO:0000256" key="7">
    <source>
        <dbReference type="SAM" id="Phobius"/>
    </source>
</evidence>
<evidence type="ECO:0000256" key="2">
    <source>
        <dbReference type="ARBA" id="ARBA00010992"/>
    </source>
</evidence>
<dbReference type="PANTHER" id="PTHR48022">
    <property type="entry name" value="PLASTIDIC GLUCOSE TRANSPORTER 4"/>
    <property type="match status" value="1"/>
</dbReference>
<dbReference type="KEGG" id="apuu:APUU_51523S"/>
<dbReference type="InterPro" id="IPR005829">
    <property type="entry name" value="Sugar_transporter_CS"/>
</dbReference>
<dbReference type="AlphaFoldDB" id="A0A7R7XS80"/>
<feature type="transmembrane region" description="Helical" evidence="7">
    <location>
        <begin position="287"/>
        <end position="308"/>
    </location>
</feature>
<dbReference type="InterPro" id="IPR020846">
    <property type="entry name" value="MFS_dom"/>
</dbReference>
<dbReference type="InterPro" id="IPR036259">
    <property type="entry name" value="MFS_trans_sf"/>
</dbReference>
<evidence type="ECO:0000256" key="4">
    <source>
        <dbReference type="ARBA" id="ARBA00022692"/>
    </source>
</evidence>
<keyword evidence="10" id="KW-1185">Reference proteome</keyword>
<dbReference type="PROSITE" id="PS00217">
    <property type="entry name" value="SUGAR_TRANSPORT_2"/>
    <property type="match status" value="1"/>
</dbReference>
<comment type="subcellular location">
    <subcellularLocation>
        <location evidence="1">Membrane</location>
        <topology evidence="1">Multi-pass membrane protein</topology>
    </subcellularLocation>
</comment>
<evidence type="ECO:0000256" key="6">
    <source>
        <dbReference type="ARBA" id="ARBA00023136"/>
    </source>
</evidence>
<comment type="similarity">
    <text evidence="2">Belongs to the major facilitator superfamily. Sugar transporter (TC 2.A.1.1) family.</text>
</comment>
<keyword evidence="5 7" id="KW-1133">Transmembrane helix</keyword>
<evidence type="ECO:0000313" key="10">
    <source>
        <dbReference type="Proteomes" id="UP000654913"/>
    </source>
</evidence>
<name>A0A7R7XS80_9EURO</name>